<sequence>MKLENIINDYDNLDSGVYDFIVEEDLKEITFPSIILLKGESKEFGKGEVVLADYDRALEIWASEVMEKDITLEFEDNKLSYNIEKLDLPTNWEDFMDYAHFFMESGELDILSYNFENRKEVHSINIQKYEEAIKNMSLIKSEIPDLLTSKENIFTVSVLNSGKMLIFGIDTNEYVKMANKLNNSYEKKYLWLILKIILKEKLLNHFKTYNPALVSQGLMGVFIESLGESDFKRLLKTIKLKLYIKEEQVWELYEKNRFLIKYITGLKETGKKINADGEEKNLWNALEDILLDIIVNGDNQIEELKKVARNLHVL</sequence>
<organism evidence="1 3">
    <name type="scientific">Geotoga petraea</name>
    <dbReference type="NCBI Taxonomy" id="28234"/>
    <lineage>
        <taxon>Bacteria</taxon>
        <taxon>Thermotogati</taxon>
        <taxon>Thermotogota</taxon>
        <taxon>Thermotogae</taxon>
        <taxon>Petrotogales</taxon>
        <taxon>Petrotogaceae</taxon>
        <taxon>Geotoga</taxon>
    </lineage>
</organism>
<protein>
    <submittedName>
        <fullName evidence="1">Uncharacterized protein</fullName>
    </submittedName>
</protein>
<reference evidence="2 4" key="2">
    <citation type="submission" date="2019-04" db="EMBL/GenBank/DDBJ databases">
        <title>Draft genome sequence data and analysis of a Fermenting Bacterium, Geotoga petraea strain HO-Geo1, isolated from heavy-oil petroleum reservoir in Russia.</title>
        <authorList>
            <person name="Grouzdev D.S."/>
            <person name="Semenova E.M."/>
            <person name="Sokolova D.S."/>
            <person name="Tourova T.P."/>
            <person name="Poltaraus A.B."/>
            <person name="Nazina T.N."/>
        </authorList>
    </citation>
    <scope>NUCLEOTIDE SEQUENCE [LARGE SCALE GENOMIC DNA]</scope>
    <source>
        <strain evidence="2 4">HO-Geo1</strain>
    </source>
</reference>
<evidence type="ECO:0000313" key="2">
    <source>
        <dbReference type="EMBL" id="TGG87941.1"/>
    </source>
</evidence>
<gene>
    <name evidence="2" type="ORF">E4650_06260</name>
    <name evidence="1" type="ORF">SAMN04488588_1759</name>
</gene>
<accession>A0A1G6PAP1</accession>
<dbReference type="Proteomes" id="UP000297288">
    <property type="component" value="Unassembled WGS sequence"/>
</dbReference>
<dbReference type="OrthoDB" id="2353168at2"/>
<evidence type="ECO:0000313" key="1">
    <source>
        <dbReference type="EMBL" id="SDC76487.1"/>
    </source>
</evidence>
<name>A0A1G6PAP1_9BACT</name>
<dbReference type="RefSeq" id="WP_091404923.1">
    <property type="nucleotide sequence ID" value="NZ_FMYV01000007.1"/>
</dbReference>
<reference evidence="1 3" key="1">
    <citation type="submission" date="2016-10" db="EMBL/GenBank/DDBJ databases">
        <authorList>
            <person name="de Groot N.N."/>
        </authorList>
    </citation>
    <scope>NUCLEOTIDE SEQUENCE [LARGE SCALE GENOMIC DNA]</scope>
    <source>
        <strain evidence="1 3">WG14</strain>
    </source>
</reference>
<evidence type="ECO:0000313" key="3">
    <source>
        <dbReference type="Proteomes" id="UP000199322"/>
    </source>
</evidence>
<dbReference type="AlphaFoldDB" id="A0A1G6PAP1"/>
<dbReference type="Proteomes" id="UP000199322">
    <property type="component" value="Unassembled WGS sequence"/>
</dbReference>
<evidence type="ECO:0000313" key="4">
    <source>
        <dbReference type="Proteomes" id="UP000297288"/>
    </source>
</evidence>
<dbReference type="STRING" id="28234.SAMN04488588_1759"/>
<proteinExistence type="predicted"/>
<dbReference type="EMBL" id="FMYV01000007">
    <property type="protein sequence ID" value="SDC76487.1"/>
    <property type="molecule type" value="Genomic_DNA"/>
</dbReference>
<keyword evidence="3" id="KW-1185">Reference proteome</keyword>
<dbReference type="EMBL" id="SRME01000003">
    <property type="protein sequence ID" value="TGG87941.1"/>
    <property type="molecule type" value="Genomic_DNA"/>
</dbReference>